<feature type="chain" id="PRO_5029578812" evidence="1">
    <location>
        <begin position="22"/>
        <end position="566"/>
    </location>
</feature>
<reference evidence="3 4" key="1">
    <citation type="submission" date="2020-04" db="EMBL/GenBank/DDBJ databases">
        <title>Genome sequencing of novel species.</title>
        <authorList>
            <person name="Heo J."/>
            <person name="Kim S.-J."/>
            <person name="Kim J.-S."/>
            <person name="Hong S.-B."/>
            <person name="Kwon S.-W."/>
        </authorList>
    </citation>
    <scope>NUCLEOTIDE SEQUENCE [LARGE SCALE GENOMIC DNA]</scope>
    <source>
        <strain evidence="3 4">F39-2</strain>
    </source>
</reference>
<dbReference type="PANTHER" id="PTHR10900:SF77">
    <property type="entry name" value="FI19380P1"/>
    <property type="match status" value="1"/>
</dbReference>
<feature type="domain" description="FAS1" evidence="2">
    <location>
        <begin position="41"/>
        <end position="179"/>
    </location>
</feature>
<dbReference type="RefSeq" id="WP_169606265.1">
    <property type="nucleotide sequence ID" value="NZ_CP051682.1"/>
</dbReference>
<feature type="domain" description="FAS1" evidence="2">
    <location>
        <begin position="183"/>
        <end position="345"/>
    </location>
</feature>
<name>A0A7L5DYG4_9SPHI</name>
<feature type="signal peptide" evidence="1">
    <location>
        <begin position="1"/>
        <end position="21"/>
    </location>
</feature>
<dbReference type="InterPro" id="IPR000782">
    <property type="entry name" value="FAS1_domain"/>
</dbReference>
<proteinExistence type="predicted"/>
<evidence type="ECO:0000256" key="1">
    <source>
        <dbReference type="SAM" id="SignalP"/>
    </source>
</evidence>
<dbReference type="InterPro" id="IPR036378">
    <property type="entry name" value="FAS1_dom_sf"/>
</dbReference>
<gene>
    <name evidence="3" type="ORF">HH214_04835</name>
</gene>
<dbReference type="AlphaFoldDB" id="A0A7L5DYG4"/>
<dbReference type="SMART" id="SM00554">
    <property type="entry name" value="FAS1"/>
    <property type="match status" value="1"/>
</dbReference>
<sequence length="566" mass="62026">MMKKFISKFCLSAIIVMAAVAVTCFYSCKREHFVTSTTSDVNMFSYFDKYPDQFSMFQQILDKAGYSGFLNAYGTYTCFAPTNDGVKAYLKAAGKSSVADIDVNTAKNMVKIALIQDTISTQMFTDGKLRTATMYGQYLITGATFVNGVASTTVNKQANIVQSNIRVGNGIIHAIDNVLLPASLTLAKMVEQNPKYAIFTQALKSTGFYDTLNVDASANTNINRKYVTLIAQTDSVFNAAGIGSYNDLVKKYSTTGNPKNPSDSLYLFVAYRILPELNYLADIISAQSHITLAPQEVITDQLSGTTILLNNDTFNGVLEPGVALDRAMSDNSATNGVLHSVKSNFRIKVRKPSPVYFDLGDQPEIRKLTSVFRKAGKSVQFTAGQLADVTWNADVITYTAVASTDANFYYWDDLLTFNSLRTAATTMNYIDFKTPTLIKGRYKVWVDFRSSAGGSNIQVQFDGQPLPNIVNFPDNLPSTTDSGPVLESKGYKRYATAQVNGTAPTNNKMVGRLAGVIDVTSTDRHHIKFVAIGNTKGAVTIDMVEFRPIDMDQEKPTFGRDGTITP</sequence>
<evidence type="ECO:0000313" key="3">
    <source>
        <dbReference type="EMBL" id="QJD95248.1"/>
    </source>
</evidence>
<dbReference type="Gene3D" id="2.30.180.10">
    <property type="entry name" value="FAS1 domain"/>
    <property type="match status" value="2"/>
</dbReference>
<protein>
    <submittedName>
        <fullName evidence="3">Fasciclin domain-containing protein</fullName>
    </submittedName>
</protein>
<keyword evidence="1" id="KW-0732">Signal</keyword>
<dbReference type="Proteomes" id="UP000503278">
    <property type="component" value="Chromosome"/>
</dbReference>
<accession>A0A7L5DYG4</accession>
<organism evidence="3 4">
    <name type="scientific">Mucilaginibacter robiniae</name>
    <dbReference type="NCBI Taxonomy" id="2728022"/>
    <lineage>
        <taxon>Bacteria</taxon>
        <taxon>Pseudomonadati</taxon>
        <taxon>Bacteroidota</taxon>
        <taxon>Sphingobacteriia</taxon>
        <taxon>Sphingobacteriales</taxon>
        <taxon>Sphingobacteriaceae</taxon>
        <taxon>Mucilaginibacter</taxon>
    </lineage>
</organism>
<dbReference type="KEGG" id="mrob:HH214_04835"/>
<dbReference type="Pfam" id="PF02469">
    <property type="entry name" value="Fasciclin"/>
    <property type="match status" value="1"/>
</dbReference>
<dbReference type="InterPro" id="IPR050904">
    <property type="entry name" value="Adhesion/Biosynth-related"/>
</dbReference>
<dbReference type="EMBL" id="CP051682">
    <property type="protein sequence ID" value="QJD95248.1"/>
    <property type="molecule type" value="Genomic_DNA"/>
</dbReference>
<dbReference type="PANTHER" id="PTHR10900">
    <property type="entry name" value="PERIOSTIN-RELATED"/>
    <property type="match status" value="1"/>
</dbReference>
<dbReference type="SUPFAM" id="SSF82153">
    <property type="entry name" value="FAS1 domain"/>
    <property type="match status" value="2"/>
</dbReference>
<evidence type="ECO:0000259" key="2">
    <source>
        <dbReference type="PROSITE" id="PS50213"/>
    </source>
</evidence>
<keyword evidence="4" id="KW-1185">Reference proteome</keyword>
<dbReference type="PROSITE" id="PS50213">
    <property type="entry name" value="FAS1"/>
    <property type="match status" value="2"/>
</dbReference>
<evidence type="ECO:0000313" key="4">
    <source>
        <dbReference type="Proteomes" id="UP000503278"/>
    </source>
</evidence>